<dbReference type="OrthoDB" id="5580718at2"/>
<comment type="caution">
    <text evidence="2">The sequence shown here is derived from an EMBL/GenBank/DDBJ whole genome shotgun (WGS) entry which is preliminary data.</text>
</comment>
<feature type="signal peptide" evidence="1">
    <location>
        <begin position="1"/>
        <end position="17"/>
    </location>
</feature>
<sequence>MKLLTCLLLLASPVCFAQVFTFNQGGTSSKNYYEEIPYEYINGKIFLEGEIAGKKHRFLFDTGAPVAISKELALQLNAKVLHKDIIDDTFLHTDSVTTVELNDLKLGSLSFNHIPAITLFPDFYNCYHIDGVIGSNLLRNSIISINNTKHVIVFTDQKNKLNLKSKYSTDLVFKEGYQSDPQIKIVMNKKVTLTIPFDTGDNEFLRINDKMVSSLTQYAIFDTLTTGYGASTIGLMGLQTAADKYLFKVASFSVGNGIFNNLIAESNKDAIPAIGSKLLEYGTVTLDFINAKFYFDANTPVNDVGEKQWPLRTTFAGNKLIAGVIWQKADGLVKQGEQITAIDNTDYSNVTICDLVNNKPPLYGKETAVLTLKDDAGNTRKVTINKE</sequence>
<dbReference type="RefSeq" id="WP_144246739.1">
    <property type="nucleotide sequence ID" value="NZ_VLPK01000001.1"/>
</dbReference>
<dbReference type="Gene3D" id="2.40.70.10">
    <property type="entry name" value="Acid Proteases"/>
    <property type="match status" value="1"/>
</dbReference>
<evidence type="ECO:0008006" key="4">
    <source>
        <dbReference type="Google" id="ProtNLM"/>
    </source>
</evidence>
<keyword evidence="1" id="KW-0732">Signal</keyword>
<dbReference type="CDD" id="cd05483">
    <property type="entry name" value="retropepsin_like_bacteria"/>
    <property type="match status" value="1"/>
</dbReference>
<dbReference type="EMBL" id="VLPK01000001">
    <property type="protein sequence ID" value="TSJ43174.1"/>
    <property type="molecule type" value="Genomic_DNA"/>
</dbReference>
<evidence type="ECO:0000256" key="1">
    <source>
        <dbReference type="SAM" id="SignalP"/>
    </source>
</evidence>
<name>A0A556MTB4_9SPHI</name>
<dbReference type="Pfam" id="PF13650">
    <property type="entry name" value="Asp_protease_2"/>
    <property type="match status" value="1"/>
</dbReference>
<feature type="chain" id="PRO_5021736181" description="Aspartyl protease" evidence="1">
    <location>
        <begin position="18"/>
        <end position="387"/>
    </location>
</feature>
<gene>
    <name evidence="2" type="ORF">FO440_03000</name>
</gene>
<protein>
    <recommendedName>
        <fullName evidence="4">Aspartyl protease</fullName>
    </recommendedName>
</protein>
<dbReference type="AlphaFoldDB" id="A0A556MTB4"/>
<keyword evidence="3" id="KW-1185">Reference proteome</keyword>
<accession>A0A556MTB4</accession>
<dbReference type="Proteomes" id="UP000318733">
    <property type="component" value="Unassembled WGS sequence"/>
</dbReference>
<proteinExistence type="predicted"/>
<evidence type="ECO:0000313" key="2">
    <source>
        <dbReference type="EMBL" id="TSJ43174.1"/>
    </source>
</evidence>
<reference evidence="2 3" key="1">
    <citation type="submission" date="2019-07" db="EMBL/GenBank/DDBJ databases">
        <authorList>
            <person name="Huq M.A."/>
        </authorList>
    </citation>
    <scope>NUCLEOTIDE SEQUENCE [LARGE SCALE GENOMIC DNA]</scope>
    <source>
        <strain evidence="2 3">MAH-19</strain>
    </source>
</reference>
<evidence type="ECO:0000313" key="3">
    <source>
        <dbReference type="Proteomes" id="UP000318733"/>
    </source>
</evidence>
<dbReference type="InterPro" id="IPR034122">
    <property type="entry name" value="Retropepsin-like_bacterial"/>
</dbReference>
<dbReference type="InterPro" id="IPR021109">
    <property type="entry name" value="Peptidase_aspartic_dom_sf"/>
</dbReference>
<organism evidence="2 3">
    <name type="scientific">Mucilaginibacter corticis</name>
    <dbReference type="NCBI Taxonomy" id="2597670"/>
    <lineage>
        <taxon>Bacteria</taxon>
        <taxon>Pseudomonadati</taxon>
        <taxon>Bacteroidota</taxon>
        <taxon>Sphingobacteriia</taxon>
        <taxon>Sphingobacteriales</taxon>
        <taxon>Sphingobacteriaceae</taxon>
        <taxon>Mucilaginibacter</taxon>
    </lineage>
</organism>